<keyword evidence="3 10" id="KW-1134">Transmembrane beta strand</keyword>
<keyword evidence="7 10" id="KW-0472">Membrane</keyword>
<dbReference type="InterPro" id="IPR039426">
    <property type="entry name" value="TonB-dep_rcpt-like"/>
</dbReference>
<dbReference type="Proteomes" id="UP000198901">
    <property type="component" value="Unassembled WGS sequence"/>
</dbReference>
<dbReference type="InterPro" id="IPR037066">
    <property type="entry name" value="Plug_dom_sf"/>
</dbReference>
<evidence type="ECO:0000259" key="13">
    <source>
        <dbReference type="Pfam" id="PF07715"/>
    </source>
</evidence>
<dbReference type="InterPro" id="IPR012910">
    <property type="entry name" value="Plug_dom"/>
</dbReference>
<evidence type="ECO:0000256" key="2">
    <source>
        <dbReference type="ARBA" id="ARBA00022448"/>
    </source>
</evidence>
<accession>A0A1G9R943</accession>
<dbReference type="SUPFAM" id="SSF49464">
    <property type="entry name" value="Carboxypeptidase regulatory domain-like"/>
    <property type="match status" value="1"/>
</dbReference>
<gene>
    <name evidence="14" type="ORF">SAMN04488090_2793</name>
</gene>
<name>A0A1G9R943_9BACT</name>
<keyword evidence="15" id="KW-1185">Reference proteome</keyword>
<dbReference type="GO" id="GO:0044718">
    <property type="term" value="P:siderophore transmembrane transport"/>
    <property type="evidence" value="ECO:0007669"/>
    <property type="project" value="TreeGrafter"/>
</dbReference>
<keyword evidence="4 10" id="KW-0812">Transmembrane</keyword>
<keyword evidence="5" id="KW-0732">Signal</keyword>
<protein>
    <submittedName>
        <fullName evidence="14">Outer membrane receptor proteins, mostly Fe transport</fullName>
    </submittedName>
</protein>
<dbReference type="Pfam" id="PF00593">
    <property type="entry name" value="TonB_dep_Rec_b-barrel"/>
    <property type="match status" value="1"/>
</dbReference>
<proteinExistence type="inferred from homology"/>
<feature type="domain" description="TonB-dependent receptor plug" evidence="13">
    <location>
        <begin position="125"/>
        <end position="226"/>
    </location>
</feature>
<dbReference type="InterPro" id="IPR008969">
    <property type="entry name" value="CarboxyPept-like_regulatory"/>
</dbReference>
<evidence type="ECO:0000256" key="7">
    <source>
        <dbReference type="ARBA" id="ARBA00023136"/>
    </source>
</evidence>
<dbReference type="SUPFAM" id="SSF56935">
    <property type="entry name" value="Porins"/>
    <property type="match status" value="1"/>
</dbReference>
<dbReference type="Gene3D" id="2.170.130.10">
    <property type="entry name" value="TonB-dependent receptor, plug domain"/>
    <property type="match status" value="1"/>
</dbReference>
<dbReference type="Gene3D" id="2.40.170.20">
    <property type="entry name" value="TonB-dependent receptor, beta-barrel domain"/>
    <property type="match status" value="1"/>
</dbReference>
<dbReference type="OrthoDB" id="9812892at2"/>
<evidence type="ECO:0000256" key="5">
    <source>
        <dbReference type="ARBA" id="ARBA00022729"/>
    </source>
</evidence>
<evidence type="ECO:0000256" key="11">
    <source>
        <dbReference type="RuleBase" id="RU003357"/>
    </source>
</evidence>
<feature type="domain" description="TonB-dependent receptor-like beta-barrel" evidence="12">
    <location>
        <begin position="308"/>
        <end position="768"/>
    </location>
</feature>
<keyword evidence="2 10" id="KW-0813">Transport</keyword>
<evidence type="ECO:0000256" key="9">
    <source>
        <dbReference type="ARBA" id="ARBA00023237"/>
    </source>
</evidence>
<keyword evidence="9 10" id="KW-0998">Cell outer membrane</keyword>
<evidence type="ECO:0000256" key="1">
    <source>
        <dbReference type="ARBA" id="ARBA00004571"/>
    </source>
</evidence>
<dbReference type="InterPro" id="IPR036942">
    <property type="entry name" value="Beta-barrel_TonB_sf"/>
</dbReference>
<organism evidence="14 15">
    <name type="scientific">Siphonobacter aquaeclarae</name>
    <dbReference type="NCBI Taxonomy" id="563176"/>
    <lineage>
        <taxon>Bacteria</taxon>
        <taxon>Pseudomonadati</taxon>
        <taxon>Bacteroidota</taxon>
        <taxon>Cytophagia</taxon>
        <taxon>Cytophagales</taxon>
        <taxon>Cytophagaceae</taxon>
        <taxon>Siphonobacter</taxon>
    </lineage>
</organism>
<evidence type="ECO:0000313" key="14">
    <source>
        <dbReference type="EMBL" id="SDM19640.1"/>
    </source>
</evidence>
<evidence type="ECO:0000313" key="15">
    <source>
        <dbReference type="Proteomes" id="UP000198901"/>
    </source>
</evidence>
<evidence type="ECO:0000256" key="10">
    <source>
        <dbReference type="PROSITE-ProRule" id="PRU01360"/>
    </source>
</evidence>
<evidence type="ECO:0000256" key="4">
    <source>
        <dbReference type="ARBA" id="ARBA00022692"/>
    </source>
</evidence>
<dbReference type="Pfam" id="PF07715">
    <property type="entry name" value="Plug"/>
    <property type="match status" value="1"/>
</dbReference>
<dbReference type="PANTHER" id="PTHR30069:SF29">
    <property type="entry name" value="HEMOGLOBIN AND HEMOGLOBIN-HAPTOGLOBIN-BINDING PROTEIN 1-RELATED"/>
    <property type="match status" value="1"/>
</dbReference>
<keyword evidence="8 14" id="KW-0675">Receptor</keyword>
<evidence type="ECO:0000256" key="8">
    <source>
        <dbReference type="ARBA" id="ARBA00023170"/>
    </source>
</evidence>
<evidence type="ECO:0000256" key="6">
    <source>
        <dbReference type="ARBA" id="ARBA00023077"/>
    </source>
</evidence>
<dbReference type="AlphaFoldDB" id="A0A1G9R943"/>
<keyword evidence="6 11" id="KW-0798">TonB box</keyword>
<sequence>MKRLLLTGSLSALCLCGYAQQKLPAILSGRITAGESESLPGATIALKGHHRGTTSAENGRYRLEKIPAGTYTVLFSHVGYRTVQQAIRLKNGEEARLDIRLEPVSRDLDAVSVTGRTETREAARQAYNITAIDAKPLHNTTQDLNQVLGKSAGVRIREDGGLGSSFNFSLNGFSGNQVKFFLDGIPMDNFGSSLTLNNIPVNLADRIEVYKGVTPIWLGADALGGAVNIITNKKTRNYLDVSYSYGSFNTHRTAVTGAYTHAKSGFTVLANLFQNYSDNNYRVHTGVTDLVTSVIGPEQRLRRFHDNYRSETMQAEAGFTGKKFADRLLIGLVLSQNRKEIQTAAQMSKVYGGWYQTSTTVMPTFKYQKKDLFLKGLDLNAYGSYNLGHTQNVDTLNRVYNWAGEYKDNSRNEAGQYVPGGENSRSLYRFRNHSGIATVGANYAPGDRQSIGLNYVFTTFDRKGSDVLRPLEESYQQPQILRKHVLGLGYKLDYNDRWSTSLFVKQFIVRGEATQRVDIYTNPRWVPVFNNKSSTGFGLATTYFIADPLQLKFSYEKTFRLPEGDELFGDGINHVANRNLRPEKSHNLNLGAMLNRRFGQRHKLSVEANLIYREASDFIRVDLADNRTQSVNVRGVRNTGFDADIRYSFLDGFTAGANATYQYLINTTKYETETSKVVSAIYKDQIPNIPYLFGNANLGFQTKKAGPEGSRFGLTYHVNYVAPYYLKWPSLGYRSDKNEIPQQLSHDLSATYSLRNGRYNVSAECRNLTDARLYDNFLMQKPGRAFYLKVRYFIHKL</sequence>
<dbReference type="EMBL" id="FNGS01000005">
    <property type="protein sequence ID" value="SDM19640.1"/>
    <property type="molecule type" value="Genomic_DNA"/>
</dbReference>
<comment type="similarity">
    <text evidence="10 11">Belongs to the TonB-dependent receptor family.</text>
</comment>
<evidence type="ECO:0000256" key="3">
    <source>
        <dbReference type="ARBA" id="ARBA00022452"/>
    </source>
</evidence>
<dbReference type="PANTHER" id="PTHR30069">
    <property type="entry name" value="TONB-DEPENDENT OUTER MEMBRANE RECEPTOR"/>
    <property type="match status" value="1"/>
</dbReference>
<comment type="subcellular location">
    <subcellularLocation>
        <location evidence="1 10">Cell outer membrane</location>
        <topology evidence="1 10">Multi-pass membrane protein</topology>
    </subcellularLocation>
</comment>
<dbReference type="PROSITE" id="PS52016">
    <property type="entry name" value="TONB_DEPENDENT_REC_3"/>
    <property type="match status" value="1"/>
</dbReference>
<dbReference type="STRING" id="563176.SAMN04488090_2793"/>
<dbReference type="InterPro" id="IPR000531">
    <property type="entry name" value="Beta-barrel_TonB"/>
</dbReference>
<reference evidence="14 15" key="1">
    <citation type="submission" date="2016-10" db="EMBL/GenBank/DDBJ databases">
        <authorList>
            <person name="de Groot N.N."/>
        </authorList>
    </citation>
    <scope>NUCLEOTIDE SEQUENCE [LARGE SCALE GENOMIC DNA]</scope>
    <source>
        <strain evidence="14 15">DSM 21668</strain>
    </source>
</reference>
<dbReference type="Gene3D" id="2.60.40.1120">
    <property type="entry name" value="Carboxypeptidase-like, regulatory domain"/>
    <property type="match status" value="1"/>
</dbReference>
<dbReference type="GO" id="GO:0009279">
    <property type="term" value="C:cell outer membrane"/>
    <property type="evidence" value="ECO:0007669"/>
    <property type="project" value="UniProtKB-SubCell"/>
</dbReference>
<evidence type="ECO:0000259" key="12">
    <source>
        <dbReference type="Pfam" id="PF00593"/>
    </source>
</evidence>
<dbReference type="GO" id="GO:0015344">
    <property type="term" value="F:siderophore uptake transmembrane transporter activity"/>
    <property type="evidence" value="ECO:0007669"/>
    <property type="project" value="TreeGrafter"/>
</dbReference>
<dbReference type="Pfam" id="PF13715">
    <property type="entry name" value="CarbopepD_reg_2"/>
    <property type="match status" value="1"/>
</dbReference>
<dbReference type="RefSeq" id="WP_093203251.1">
    <property type="nucleotide sequence ID" value="NZ_FNGS01000005.1"/>
</dbReference>